<keyword evidence="4" id="KW-1185">Reference proteome</keyword>
<feature type="transmembrane region" description="Helical" evidence="1">
    <location>
        <begin position="204"/>
        <end position="225"/>
    </location>
</feature>
<dbReference type="Gene3D" id="1.20.120.1220">
    <property type="match status" value="1"/>
</dbReference>
<feature type="domain" description="Prepilin type IV endopeptidase peptidase" evidence="2">
    <location>
        <begin position="114"/>
        <end position="219"/>
    </location>
</feature>
<feature type="transmembrane region" description="Helical" evidence="1">
    <location>
        <begin position="156"/>
        <end position="183"/>
    </location>
</feature>
<name>A0A371Z525_9PROT</name>
<keyword evidence="1" id="KW-0812">Transmembrane</keyword>
<feature type="transmembrane region" description="Helical" evidence="1">
    <location>
        <begin position="245"/>
        <end position="263"/>
    </location>
</feature>
<evidence type="ECO:0000313" key="4">
    <source>
        <dbReference type="Proteomes" id="UP000262371"/>
    </source>
</evidence>
<sequence length="276" mass="29839">MVICMGGKERWRSEMGDKLLSAAAMAVMVVWSVLARDSTISVAGIGVAIWFPISILLYQCLLRWLPVIGGIRTKPVAATSQWKREITAGCLLTASLSIAFLASMPLPSALADIIAINFACLCALLDRREGWLPNYVLIPMLLTGLLMGMMRDNPNGAILGATAAWVVTSLALVFISVSLRANFLSGGDITMASACGAWAGIENISIFLLISAFLHWLFCIIMRHFSIQATRPVYLQGPDRAWVQPMGPSFALGLALALLAHNVPGLPGWKYFIPGY</sequence>
<protein>
    <submittedName>
        <fullName evidence="3">Prepilin peptidase</fullName>
    </submittedName>
</protein>
<dbReference type="Pfam" id="PF01478">
    <property type="entry name" value="Peptidase_A24"/>
    <property type="match status" value="1"/>
</dbReference>
<feature type="transmembrane region" description="Helical" evidence="1">
    <location>
        <begin position="86"/>
        <end position="103"/>
    </location>
</feature>
<dbReference type="GO" id="GO:0016020">
    <property type="term" value="C:membrane"/>
    <property type="evidence" value="ECO:0007669"/>
    <property type="project" value="InterPro"/>
</dbReference>
<keyword evidence="1" id="KW-0472">Membrane</keyword>
<reference evidence="3 4" key="1">
    <citation type="submission" date="2018-08" db="EMBL/GenBank/DDBJ databases">
        <title>Komagataeibacter sp. AV 382.</title>
        <authorList>
            <person name="Skraban J."/>
            <person name="Trcek J."/>
        </authorList>
    </citation>
    <scope>NUCLEOTIDE SEQUENCE [LARGE SCALE GENOMIC DNA]</scope>
    <source>
        <strain evidence="3 4">AV 382</strain>
    </source>
</reference>
<dbReference type="EMBL" id="QUWV01000001">
    <property type="protein sequence ID" value="RFD21561.1"/>
    <property type="molecule type" value="Genomic_DNA"/>
</dbReference>
<keyword evidence="1" id="KW-1133">Transmembrane helix</keyword>
<dbReference type="GO" id="GO:0004190">
    <property type="term" value="F:aspartic-type endopeptidase activity"/>
    <property type="evidence" value="ECO:0007669"/>
    <property type="project" value="InterPro"/>
</dbReference>
<proteinExistence type="predicted"/>
<organism evidence="3 4">
    <name type="scientific">Komagataeibacter melaceti</name>
    <dbReference type="NCBI Taxonomy" id="2766577"/>
    <lineage>
        <taxon>Bacteria</taxon>
        <taxon>Pseudomonadati</taxon>
        <taxon>Pseudomonadota</taxon>
        <taxon>Alphaproteobacteria</taxon>
        <taxon>Acetobacterales</taxon>
        <taxon>Acetobacteraceae</taxon>
        <taxon>Komagataeibacter</taxon>
    </lineage>
</organism>
<feature type="transmembrane region" description="Helical" evidence="1">
    <location>
        <begin position="45"/>
        <end position="65"/>
    </location>
</feature>
<evidence type="ECO:0000259" key="2">
    <source>
        <dbReference type="Pfam" id="PF01478"/>
    </source>
</evidence>
<dbReference type="Proteomes" id="UP000262371">
    <property type="component" value="Unassembled WGS sequence"/>
</dbReference>
<accession>A0A371Z525</accession>
<dbReference type="InterPro" id="IPR000045">
    <property type="entry name" value="Prepilin_IV_endopep_pep"/>
</dbReference>
<evidence type="ECO:0000256" key="1">
    <source>
        <dbReference type="SAM" id="Phobius"/>
    </source>
</evidence>
<evidence type="ECO:0000313" key="3">
    <source>
        <dbReference type="EMBL" id="RFD21561.1"/>
    </source>
</evidence>
<gene>
    <name evidence="3" type="ORF">DY926_00210</name>
</gene>
<dbReference type="AlphaFoldDB" id="A0A371Z525"/>
<comment type="caution">
    <text evidence="3">The sequence shown here is derived from an EMBL/GenBank/DDBJ whole genome shotgun (WGS) entry which is preliminary data.</text>
</comment>
<feature type="transmembrane region" description="Helical" evidence="1">
    <location>
        <begin position="132"/>
        <end position="150"/>
    </location>
</feature>